<dbReference type="Ensembl" id="ENSNMLT00000036174.1">
    <property type="protein sequence ID" value="ENSNMLP00000032486.1"/>
    <property type="gene ID" value="ENSNMLG00000020286.1"/>
</dbReference>
<dbReference type="PANTHER" id="PTHR28577">
    <property type="entry name" value="CENTROMERE PROTEIN P"/>
    <property type="match status" value="1"/>
</dbReference>
<dbReference type="Proteomes" id="UP000694523">
    <property type="component" value="Unplaced"/>
</dbReference>
<keyword evidence="1" id="KW-0175">Coiled coil</keyword>
<evidence type="ECO:0000313" key="3">
    <source>
        <dbReference type="Proteomes" id="UP000694523"/>
    </source>
</evidence>
<name>A0A8C6WUB1_9GOBI</name>
<evidence type="ECO:0000313" key="2">
    <source>
        <dbReference type="Ensembl" id="ENSNMLP00000032486.1"/>
    </source>
</evidence>
<protein>
    <recommendedName>
        <fullName evidence="4">Centromere protein P</fullName>
    </recommendedName>
</protein>
<organism evidence="2 3">
    <name type="scientific">Neogobius melanostomus</name>
    <name type="common">round goby</name>
    <dbReference type="NCBI Taxonomy" id="47308"/>
    <lineage>
        <taxon>Eukaryota</taxon>
        <taxon>Metazoa</taxon>
        <taxon>Chordata</taxon>
        <taxon>Craniata</taxon>
        <taxon>Vertebrata</taxon>
        <taxon>Euteleostomi</taxon>
        <taxon>Actinopterygii</taxon>
        <taxon>Neopterygii</taxon>
        <taxon>Teleostei</taxon>
        <taxon>Neoteleostei</taxon>
        <taxon>Acanthomorphata</taxon>
        <taxon>Gobiaria</taxon>
        <taxon>Gobiiformes</taxon>
        <taxon>Gobioidei</taxon>
        <taxon>Gobiidae</taxon>
        <taxon>Benthophilinae</taxon>
        <taxon>Neogobiini</taxon>
        <taxon>Neogobius</taxon>
    </lineage>
</organism>
<dbReference type="AlphaFoldDB" id="A0A8C6WUB1"/>
<accession>A0A8C6WUB1</accession>
<dbReference type="PANTHER" id="PTHR28577:SF1">
    <property type="entry name" value="CENTROMERE PROTEIN P"/>
    <property type="match status" value="1"/>
</dbReference>
<sequence length="232" mass="26495">MTPANNSSDIGDTLELEAELQKLQAEVCELQKQLQDEQCVMGFDFRGNLLLALKVLCDQSLAASCGQRVALQLQEELEELKEDVERQSQMNGYRVVRCSTRRVDSKGTEAIAERAGGSSSSQQVCVSGLCSEIHFQVEFKLAELKFGEKMKRTVTDVNIVMEDSELQSFSSFLSRVEETQDLLLFFRTLRTFCDRCDERRRTFTHFQPLPPQPPTAQDMALFPERRWCSDFE</sequence>
<dbReference type="InterPro" id="IPR027801">
    <property type="entry name" value="CENP-P"/>
</dbReference>
<proteinExistence type="predicted"/>
<evidence type="ECO:0008006" key="4">
    <source>
        <dbReference type="Google" id="ProtNLM"/>
    </source>
</evidence>
<feature type="coiled-coil region" evidence="1">
    <location>
        <begin position="63"/>
        <end position="90"/>
    </location>
</feature>
<dbReference type="GO" id="GO:0000775">
    <property type="term" value="C:chromosome, centromeric region"/>
    <property type="evidence" value="ECO:0007669"/>
    <property type="project" value="InterPro"/>
</dbReference>
<evidence type="ECO:0000256" key="1">
    <source>
        <dbReference type="SAM" id="Coils"/>
    </source>
</evidence>
<dbReference type="GO" id="GO:0034080">
    <property type="term" value="P:CENP-A containing chromatin assembly"/>
    <property type="evidence" value="ECO:0007669"/>
    <property type="project" value="InterPro"/>
</dbReference>
<reference evidence="2" key="1">
    <citation type="submission" date="2025-08" db="UniProtKB">
        <authorList>
            <consortium name="Ensembl"/>
        </authorList>
    </citation>
    <scope>IDENTIFICATION</scope>
</reference>
<dbReference type="Pfam" id="PF13096">
    <property type="entry name" value="CENP-P"/>
    <property type="match status" value="1"/>
</dbReference>
<reference evidence="2" key="2">
    <citation type="submission" date="2025-09" db="UniProtKB">
        <authorList>
            <consortium name="Ensembl"/>
        </authorList>
    </citation>
    <scope>IDENTIFICATION</scope>
</reference>
<dbReference type="GO" id="GO:0005634">
    <property type="term" value="C:nucleus"/>
    <property type="evidence" value="ECO:0007669"/>
    <property type="project" value="TreeGrafter"/>
</dbReference>
<keyword evidence="3" id="KW-1185">Reference proteome</keyword>